<evidence type="ECO:0000256" key="1">
    <source>
        <dbReference type="ARBA" id="ARBA00008276"/>
    </source>
</evidence>
<dbReference type="GO" id="GO:0004326">
    <property type="term" value="F:tetrahydrofolylpolyglutamate synthase activity"/>
    <property type="evidence" value="ECO:0007669"/>
    <property type="project" value="InterPro"/>
</dbReference>
<proteinExistence type="inferred from homology"/>
<keyword evidence="3" id="KW-0479">Metal-binding</keyword>
<evidence type="ECO:0000256" key="4">
    <source>
        <dbReference type="ARBA" id="ARBA00022741"/>
    </source>
</evidence>
<dbReference type="InterPro" id="IPR001645">
    <property type="entry name" value="Folylpolyglutamate_synth"/>
</dbReference>
<keyword evidence="6" id="KW-0460">Magnesium</keyword>
<evidence type="ECO:0000256" key="3">
    <source>
        <dbReference type="ARBA" id="ARBA00022723"/>
    </source>
</evidence>
<dbReference type="SUPFAM" id="SSF53623">
    <property type="entry name" value="MurD-like peptide ligases, catalytic domain"/>
    <property type="match status" value="1"/>
</dbReference>
<dbReference type="PANTHER" id="PTHR11136">
    <property type="entry name" value="FOLYLPOLYGLUTAMATE SYNTHASE-RELATED"/>
    <property type="match status" value="1"/>
</dbReference>
<dbReference type="InterPro" id="IPR036565">
    <property type="entry name" value="Mur-like_cat_sf"/>
</dbReference>
<evidence type="ECO:0000313" key="8">
    <source>
        <dbReference type="EMBL" id="QEH61297.1"/>
    </source>
</evidence>
<dbReference type="Proteomes" id="UP000323144">
    <property type="component" value="Chromosome"/>
</dbReference>
<protein>
    <submittedName>
        <fullName evidence="8">Folylpolyglutamate synthase</fullName>
    </submittedName>
</protein>
<reference evidence="8 9" key="1">
    <citation type="submission" date="2019-08" db="EMBL/GenBank/DDBJ databases">
        <title>Complete genome sequence of Spiroplasma chinense CCH (DSM 19755).</title>
        <authorList>
            <person name="Shen H.-Y."/>
            <person name="Lin Y.-C."/>
            <person name="Chou L."/>
            <person name="Kuo C.-H."/>
        </authorList>
    </citation>
    <scope>NUCLEOTIDE SEQUENCE [LARGE SCALE GENOMIC DNA]</scope>
    <source>
        <strain evidence="8 9">CCH</strain>
    </source>
</reference>
<feature type="domain" description="Mur ligase central" evidence="7">
    <location>
        <begin position="40"/>
        <end position="223"/>
    </location>
</feature>
<keyword evidence="9" id="KW-1185">Reference proteome</keyword>
<dbReference type="NCBIfam" id="TIGR01499">
    <property type="entry name" value="folC"/>
    <property type="match status" value="1"/>
</dbReference>
<dbReference type="InterPro" id="IPR036615">
    <property type="entry name" value="Mur_ligase_C_dom_sf"/>
</dbReference>
<organism evidence="8 9">
    <name type="scientific">Spiroplasma chinense</name>
    <dbReference type="NCBI Taxonomy" id="216932"/>
    <lineage>
        <taxon>Bacteria</taxon>
        <taxon>Bacillati</taxon>
        <taxon>Mycoplasmatota</taxon>
        <taxon>Mollicutes</taxon>
        <taxon>Entomoplasmatales</taxon>
        <taxon>Spiroplasmataceae</taxon>
        <taxon>Spiroplasma</taxon>
    </lineage>
</organism>
<evidence type="ECO:0000259" key="7">
    <source>
        <dbReference type="Pfam" id="PF08245"/>
    </source>
</evidence>
<dbReference type="AlphaFoldDB" id="A0A5B9Y4W6"/>
<keyword evidence="4" id="KW-0547">Nucleotide-binding</keyword>
<dbReference type="Gene3D" id="3.40.1190.10">
    <property type="entry name" value="Mur-like, catalytic domain"/>
    <property type="match status" value="1"/>
</dbReference>
<dbReference type="InterPro" id="IPR013221">
    <property type="entry name" value="Mur_ligase_cen"/>
</dbReference>
<gene>
    <name evidence="8" type="primary">folC</name>
    <name evidence="8" type="ORF">SCHIN_v1c00990</name>
</gene>
<keyword evidence="2" id="KW-0436">Ligase</keyword>
<dbReference type="PANTHER" id="PTHR11136:SF0">
    <property type="entry name" value="DIHYDROFOLATE SYNTHETASE-RELATED"/>
    <property type="match status" value="1"/>
</dbReference>
<name>A0A5B9Y4W6_9MOLU</name>
<dbReference type="EMBL" id="CP043026">
    <property type="protein sequence ID" value="QEH61297.1"/>
    <property type="molecule type" value="Genomic_DNA"/>
</dbReference>
<sequence length="363" mass="42059">MISVNGELVKTKVQFAKEYNLKKLLEEKGNPQNNFKVINVVGTNGKGSTSNYIYQNLLLNNKKAGMFFSPAFIFQNERIQVNGNFIGDNDLKELLEKNNSLFEKYNLTFFEIWTYIAIEYFNQNKIEYAVVEAGIGGRRDSTNCFENQIAVCLTSIGFDHTEILGDTIEKIVWNKLGIVKGNSKIYTTEKNKKYEKEFLQNTNNEIVFCENTSDFGFQKYNKSIAKKLIKDLNLKFSENIKAPLGRNTVLKSDPIWVMDGCHNLDGATELANSVKDIDTYTMLFASSTGREKNEMINFLESKVKNFYVTEFEHPKAWNINDVEHKNKVYNWKEFLEKNKDTKLIICGSLYFIPQVYEWFEELK</sequence>
<comment type="similarity">
    <text evidence="1">Belongs to the folylpolyglutamate synthase family.</text>
</comment>
<dbReference type="GO" id="GO:0005737">
    <property type="term" value="C:cytoplasm"/>
    <property type="evidence" value="ECO:0007669"/>
    <property type="project" value="TreeGrafter"/>
</dbReference>
<evidence type="ECO:0000256" key="5">
    <source>
        <dbReference type="ARBA" id="ARBA00022840"/>
    </source>
</evidence>
<dbReference type="Pfam" id="PF08245">
    <property type="entry name" value="Mur_ligase_M"/>
    <property type="match status" value="1"/>
</dbReference>
<dbReference type="SUPFAM" id="SSF53244">
    <property type="entry name" value="MurD-like peptide ligases, peptide-binding domain"/>
    <property type="match status" value="1"/>
</dbReference>
<dbReference type="RefSeq" id="WP_166507692.1">
    <property type="nucleotide sequence ID" value="NZ_CP043026.1"/>
</dbReference>
<dbReference type="Gene3D" id="3.90.190.20">
    <property type="entry name" value="Mur ligase, C-terminal domain"/>
    <property type="match status" value="1"/>
</dbReference>
<evidence type="ECO:0000256" key="6">
    <source>
        <dbReference type="ARBA" id="ARBA00022842"/>
    </source>
</evidence>
<dbReference type="GO" id="GO:0008841">
    <property type="term" value="F:dihydrofolate synthase activity"/>
    <property type="evidence" value="ECO:0007669"/>
    <property type="project" value="TreeGrafter"/>
</dbReference>
<evidence type="ECO:0000256" key="2">
    <source>
        <dbReference type="ARBA" id="ARBA00022598"/>
    </source>
</evidence>
<dbReference type="GO" id="GO:0005524">
    <property type="term" value="F:ATP binding"/>
    <property type="evidence" value="ECO:0007669"/>
    <property type="project" value="UniProtKB-KW"/>
</dbReference>
<keyword evidence="5" id="KW-0067">ATP-binding</keyword>
<evidence type="ECO:0000313" key="9">
    <source>
        <dbReference type="Proteomes" id="UP000323144"/>
    </source>
</evidence>
<accession>A0A5B9Y4W6</accession>
<dbReference type="KEGG" id="schi:SCHIN_v1c00990"/>
<dbReference type="GO" id="GO:0046872">
    <property type="term" value="F:metal ion binding"/>
    <property type="evidence" value="ECO:0007669"/>
    <property type="project" value="UniProtKB-KW"/>
</dbReference>